<dbReference type="RefSeq" id="XP_025511633.1">
    <property type="nucleotide sequence ID" value="XM_025665344.1"/>
</dbReference>
<reference evidence="3 4" key="1">
    <citation type="submission" date="2018-02" db="EMBL/GenBank/DDBJ databases">
        <title>The genomes of Aspergillus section Nigri reveals drivers in fungal speciation.</title>
        <authorList>
            <consortium name="DOE Joint Genome Institute"/>
            <person name="Vesth T.C."/>
            <person name="Nybo J."/>
            <person name="Theobald S."/>
            <person name="Brandl J."/>
            <person name="Frisvad J.C."/>
            <person name="Nielsen K.F."/>
            <person name="Lyhne E.K."/>
            <person name="Kogle M.E."/>
            <person name="Kuo A."/>
            <person name="Riley R."/>
            <person name="Clum A."/>
            <person name="Nolan M."/>
            <person name="Lipzen A."/>
            <person name="Salamov A."/>
            <person name="Henrissat B."/>
            <person name="Wiebenga A."/>
            <person name="De vries R.P."/>
            <person name="Grigoriev I.V."/>
            <person name="Mortensen U.H."/>
            <person name="Andersen M.R."/>
            <person name="Baker S.E."/>
        </authorList>
    </citation>
    <scope>NUCLEOTIDE SEQUENCE [LARGE SCALE GENOMIC DNA]</scope>
    <source>
        <strain evidence="3 4">CBS 112811</strain>
    </source>
</reference>
<dbReference type="SUPFAM" id="SSF57667">
    <property type="entry name" value="beta-beta-alpha zinc fingers"/>
    <property type="match status" value="1"/>
</dbReference>
<dbReference type="GeneID" id="37168746"/>
<name>A0A8G1QSY5_9EURO</name>
<dbReference type="SMART" id="SM00355">
    <property type="entry name" value="ZnF_C2H2"/>
    <property type="match status" value="2"/>
</dbReference>
<keyword evidence="1" id="KW-0479">Metal-binding</keyword>
<evidence type="ECO:0000313" key="3">
    <source>
        <dbReference type="EMBL" id="RAH53711.1"/>
    </source>
</evidence>
<dbReference type="GO" id="GO:0008270">
    <property type="term" value="F:zinc ion binding"/>
    <property type="evidence" value="ECO:0007669"/>
    <property type="project" value="UniProtKB-KW"/>
</dbReference>
<keyword evidence="1" id="KW-0862">Zinc</keyword>
<dbReference type="PROSITE" id="PS50157">
    <property type="entry name" value="ZINC_FINGER_C2H2_2"/>
    <property type="match status" value="1"/>
</dbReference>
<sequence>MPEAPNDSPSSWASRGSSFSPSLLPTVGAPLLSDYADLDAEHQGYSSMFSMIPTVQNGSQTQNRDHGGVHQDVHVHANRVSWSSGGPAMFWTPPMPATTPGSVQSTADYHRYTDVHQLPTNIMPEPYTEPIVNMRDAITGVGALNPGSGSIVWMPESIAEPRQNGQHCRWAGCTHTQPFRRPTDLVRHVATIHITPQSYQCPECRQRFNRGDNMSDHRMRVHNVRRP</sequence>
<evidence type="ECO:0000259" key="2">
    <source>
        <dbReference type="PROSITE" id="PS50157"/>
    </source>
</evidence>
<protein>
    <recommendedName>
        <fullName evidence="2">C2H2-type domain-containing protein</fullName>
    </recommendedName>
</protein>
<dbReference type="EMBL" id="KZ825075">
    <property type="protein sequence ID" value="RAH53711.1"/>
    <property type="molecule type" value="Genomic_DNA"/>
</dbReference>
<dbReference type="Gene3D" id="3.30.160.60">
    <property type="entry name" value="Classic Zinc Finger"/>
    <property type="match status" value="2"/>
</dbReference>
<dbReference type="Proteomes" id="UP000249526">
    <property type="component" value="Unassembled WGS sequence"/>
</dbReference>
<gene>
    <name evidence="3" type="ORF">BO85DRAFT_523373</name>
</gene>
<proteinExistence type="predicted"/>
<accession>A0A8G1QSY5</accession>
<feature type="domain" description="C2H2-type" evidence="2">
    <location>
        <begin position="199"/>
        <end position="227"/>
    </location>
</feature>
<dbReference type="InterPro" id="IPR013087">
    <property type="entry name" value="Znf_C2H2_type"/>
</dbReference>
<keyword evidence="1" id="KW-0863">Zinc-finger</keyword>
<dbReference type="InterPro" id="IPR036236">
    <property type="entry name" value="Znf_C2H2_sf"/>
</dbReference>
<keyword evidence="4" id="KW-1185">Reference proteome</keyword>
<dbReference type="PROSITE" id="PS00028">
    <property type="entry name" value="ZINC_FINGER_C2H2_1"/>
    <property type="match status" value="1"/>
</dbReference>
<evidence type="ECO:0000256" key="1">
    <source>
        <dbReference type="PROSITE-ProRule" id="PRU00042"/>
    </source>
</evidence>
<evidence type="ECO:0000313" key="4">
    <source>
        <dbReference type="Proteomes" id="UP000249526"/>
    </source>
</evidence>
<dbReference type="AlphaFoldDB" id="A0A8G1QSY5"/>
<organism evidence="3 4">
    <name type="scientific">Aspergillus piperis CBS 112811</name>
    <dbReference type="NCBI Taxonomy" id="1448313"/>
    <lineage>
        <taxon>Eukaryota</taxon>
        <taxon>Fungi</taxon>
        <taxon>Dikarya</taxon>
        <taxon>Ascomycota</taxon>
        <taxon>Pezizomycotina</taxon>
        <taxon>Eurotiomycetes</taxon>
        <taxon>Eurotiomycetidae</taxon>
        <taxon>Eurotiales</taxon>
        <taxon>Aspergillaceae</taxon>
        <taxon>Aspergillus</taxon>
        <taxon>Aspergillus subgen. Circumdati</taxon>
    </lineage>
</organism>